<evidence type="ECO:0000256" key="1">
    <source>
        <dbReference type="SAM" id="Phobius"/>
    </source>
</evidence>
<feature type="transmembrane region" description="Helical" evidence="1">
    <location>
        <begin position="523"/>
        <end position="542"/>
    </location>
</feature>
<dbReference type="EMBL" id="GL349447">
    <property type="protein sequence ID" value="KNC47453.1"/>
    <property type="molecule type" value="Genomic_DNA"/>
</dbReference>
<dbReference type="Proteomes" id="UP000054408">
    <property type="component" value="Unassembled WGS sequence"/>
</dbReference>
<sequence>MAAHAAVAIPFAATGLLLTTVRILIDSAEDSGSAAPTIALAGWLLFTGLAWPLPMAVAGGLQALLLIAHAISLMVAPSTQGSMTTLCEALFVALTIPPVVHATHKMRRIRRAAIERRVLDGLVRALQDRAARDGLPGRLRERVLAYTLPHWLRSVDAVASLEGASSTPMSVTFDSALVVVVNLAVAHDGSSRTTVPTLSATRAIRASFTATALDEVLAPLGVHSVQFVRQGATYVAVADMGALSPDAQGAFVERVLQAIVGVFPPRAASIAKATTMAAKHLASWRARPAVALGMGPLMLAAMPESLGFAVVSLGQVYGETLAVALASPQATVALAHPPWLARPALARIAASARVDLVPFSDLAAAAAHEPASRLLSLTSVPVASETPAPAASAQLSGPGTASYYGFAPAQAPALASEYTDDDYEYYYDYSGEEQEESTTAIEMLDSEAGDVYDVDMESWLATGDAAVLMGRLLADAQLAETLRVVKVRAEELESTGEFPYDHVGASARGKWVGNLLYKARWELALTFAVLNCAGFVLDFAFGDGAERLVITRTAVAFLAVLLAGQVVVFASPRAGPFLLVSALVAIGNVVLSLLAPTTEHILRLYLLHLYASLVYVILASSPEGPIVSIFISLVYVILAVATNRGSLGFDIETVFGLALAMLAAVVLYTHDNMKQAHLAARLDYNVLPRRLFALLQHMRELPPLLAQRLVMDEDATSGAMSVLDAAVSLPLSSKLELEPGASLPLPFRTISDAVVLATKLNIAFGDKAVDVVDPRYAACVYRAFHFLASKIVAAGGTIVSSDDPLMLVAIFAPHTLGAPTRWSARVSHVVDLAADLAAVGGELDCMLAKTARSLRRDRVTLSLDIGVTAQERTTQMRMAVVKSATHLHAVADGVALHLAELMHVAAKDQPLPRGAVRVSSLVEGVVSRAAYIIDNSLNGPFADLQRV</sequence>
<feature type="transmembrane region" description="Helical" evidence="1">
    <location>
        <begin position="32"/>
        <end position="51"/>
    </location>
</feature>
<feature type="transmembrane region" description="Helical" evidence="1">
    <location>
        <begin position="647"/>
        <end position="668"/>
    </location>
</feature>
<keyword evidence="1" id="KW-0812">Transmembrane</keyword>
<feature type="transmembrane region" description="Helical" evidence="1">
    <location>
        <begin position="577"/>
        <end position="595"/>
    </location>
</feature>
<accession>A0A0L0D817</accession>
<keyword evidence="1" id="KW-0472">Membrane</keyword>
<gene>
    <name evidence="2" type="ORF">AMSG_02470</name>
</gene>
<evidence type="ECO:0000313" key="3">
    <source>
        <dbReference type="Proteomes" id="UP000054408"/>
    </source>
</evidence>
<keyword evidence="1" id="KW-1133">Transmembrane helix</keyword>
<organism evidence="2 3">
    <name type="scientific">Thecamonas trahens ATCC 50062</name>
    <dbReference type="NCBI Taxonomy" id="461836"/>
    <lineage>
        <taxon>Eukaryota</taxon>
        <taxon>Apusozoa</taxon>
        <taxon>Apusomonadida</taxon>
        <taxon>Apusomonadidae</taxon>
        <taxon>Thecamonas</taxon>
    </lineage>
</organism>
<dbReference type="AlphaFoldDB" id="A0A0L0D817"/>
<feature type="transmembrane region" description="Helical" evidence="1">
    <location>
        <begin position="625"/>
        <end position="641"/>
    </location>
</feature>
<name>A0A0L0D817_THETB</name>
<proteinExistence type="predicted"/>
<dbReference type="GeneID" id="25562150"/>
<dbReference type="RefSeq" id="XP_013759389.1">
    <property type="nucleotide sequence ID" value="XM_013903935.1"/>
</dbReference>
<protein>
    <submittedName>
        <fullName evidence="2">Uncharacterized protein</fullName>
    </submittedName>
</protein>
<feature type="transmembrane region" description="Helical" evidence="1">
    <location>
        <begin position="6"/>
        <end position="25"/>
    </location>
</feature>
<evidence type="ECO:0000313" key="2">
    <source>
        <dbReference type="EMBL" id="KNC47453.1"/>
    </source>
</evidence>
<feature type="transmembrane region" description="Helical" evidence="1">
    <location>
        <begin position="548"/>
        <end position="570"/>
    </location>
</feature>
<keyword evidence="3" id="KW-1185">Reference proteome</keyword>
<reference evidence="2 3" key="1">
    <citation type="submission" date="2010-05" db="EMBL/GenBank/DDBJ databases">
        <title>The Genome Sequence of Thecamonas trahens ATCC 50062.</title>
        <authorList>
            <consortium name="The Broad Institute Genome Sequencing Platform"/>
            <person name="Russ C."/>
            <person name="Cuomo C."/>
            <person name="Shea T."/>
            <person name="Young S.K."/>
            <person name="Zeng Q."/>
            <person name="Koehrsen M."/>
            <person name="Haas B."/>
            <person name="Borodovsky M."/>
            <person name="Guigo R."/>
            <person name="Alvarado L."/>
            <person name="Berlin A."/>
            <person name="Bochicchio J."/>
            <person name="Borenstein D."/>
            <person name="Chapman S."/>
            <person name="Chen Z."/>
            <person name="Freedman E."/>
            <person name="Gellesch M."/>
            <person name="Goldberg J."/>
            <person name="Griggs A."/>
            <person name="Gujja S."/>
            <person name="Heilman E."/>
            <person name="Heiman D."/>
            <person name="Hepburn T."/>
            <person name="Howarth C."/>
            <person name="Jen D."/>
            <person name="Larson L."/>
            <person name="Mehta T."/>
            <person name="Park D."/>
            <person name="Pearson M."/>
            <person name="Roberts A."/>
            <person name="Saif S."/>
            <person name="Shenoy N."/>
            <person name="Sisk P."/>
            <person name="Stolte C."/>
            <person name="Sykes S."/>
            <person name="Thomson T."/>
            <person name="Walk T."/>
            <person name="White J."/>
            <person name="Yandava C."/>
            <person name="Burger G."/>
            <person name="Gray M.W."/>
            <person name="Holland P.W.H."/>
            <person name="King N."/>
            <person name="Lang F.B.F."/>
            <person name="Roger A.J."/>
            <person name="Ruiz-Trillo I."/>
            <person name="Lander E."/>
            <person name="Nusbaum C."/>
        </authorList>
    </citation>
    <scope>NUCLEOTIDE SEQUENCE [LARGE SCALE GENOMIC DNA]</scope>
    <source>
        <strain evidence="2 3">ATCC 50062</strain>
    </source>
</reference>